<dbReference type="OrthoDB" id="725917at2"/>
<evidence type="ECO:0000313" key="1">
    <source>
        <dbReference type="EMBL" id="AZA81585.1"/>
    </source>
</evidence>
<reference evidence="2 3" key="1">
    <citation type="submission" date="2018-01" db="EMBL/GenBank/DDBJ databases">
        <title>Draft genome sequences of Chryseobacterium lactis NCTC11390, Chryseobacterium oncorhynchi 701B-08, and Chryseobacterium viscerum 687B-08.</title>
        <authorList>
            <person name="Jeong J.-J."/>
            <person name="Lee Y.J."/>
            <person name="Park B."/>
            <person name="Choi I.-G."/>
            <person name="Kim K.D."/>
        </authorList>
    </citation>
    <scope>NUCLEOTIDE SEQUENCE [LARGE SCALE GENOMIC DNA]</scope>
    <source>
        <strain evidence="2 3">NCTC11390</strain>
    </source>
</reference>
<gene>
    <name evidence="2" type="ORF">C1637_03160</name>
    <name evidence="1" type="ORF">EG342_06555</name>
</gene>
<proteinExistence type="predicted"/>
<evidence type="ECO:0000313" key="4">
    <source>
        <dbReference type="Proteomes" id="UP000279972"/>
    </source>
</evidence>
<dbReference type="Pfam" id="PF12741">
    <property type="entry name" value="SusD-like"/>
    <property type="match status" value="1"/>
</dbReference>
<dbReference type="RefSeq" id="WP_103288936.1">
    <property type="nucleotide sequence ID" value="NZ_CP033924.1"/>
</dbReference>
<accession>A0A3G6RRX2</accession>
<dbReference type="KEGG" id="clac:EG342_06555"/>
<dbReference type="InterPro" id="IPR011990">
    <property type="entry name" value="TPR-like_helical_dom_sf"/>
</dbReference>
<dbReference type="SUPFAM" id="SSF48452">
    <property type="entry name" value="TPR-like"/>
    <property type="match status" value="1"/>
</dbReference>
<dbReference type="Proteomes" id="UP000236262">
    <property type="component" value="Unassembled WGS sequence"/>
</dbReference>
<reference evidence="1 4" key="2">
    <citation type="submission" date="2018-11" db="EMBL/GenBank/DDBJ databases">
        <title>Proposal to divide the Flavobacteriaceae and reorganize its genera based on Amino Acid Identity values calculated from whole genome sequences.</title>
        <authorList>
            <person name="Nicholson A.C."/>
            <person name="Gulvik C.A."/>
            <person name="Whitney A.M."/>
            <person name="Humrighouse B.W."/>
            <person name="Bell M."/>
            <person name="Holmes B."/>
            <person name="Steigerwalt A.G."/>
            <person name="Villarma A."/>
            <person name="Sheth M."/>
            <person name="Batra D."/>
            <person name="Pryor J."/>
            <person name="Bernardet J.-F."/>
            <person name="Hugo C."/>
            <person name="Kampfer P."/>
            <person name="Newman J."/>
            <person name="McQuiston J.R."/>
        </authorList>
    </citation>
    <scope>NUCLEOTIDE SEQUENCE [LARGE SCALE GENOMIC DNA]</scope>
    <source>
        <strain evidence="1 4">KC_1864</strain>
    </source>
</reference>
<dbReference type="InterPro" id="IPR024302">
    <property type="entry name" value="SusD-like"/>
</dbReference>
<organism evidence="2 3">
    <name type="scientific">Chryseobacterium lactis</name>
    <dbReference type="NCBI Taxonomy" id="1241981"/>
    <lineage>
        <taxon>Bacteria</taxon>
        <taxon>Pseudomonadati</taxon>
        <taxon>Bacteroidota</taxon>
        <taxon>Flavobacteriia</taxon>
        <taxon>Flavobacteriales</taxon>
        <taxon>Weeksellaceae</taxon>
        <taxon>Chryseobacterium group</taxon>
        <taxon>Chryseobacterium</taxon>
    </lineage>
</organism>
<sequence>MINIKKISISLIFCLGLVACTDDFSNINSEFSGVGDEQIRADFVGLVNPLKLAQQNFIYSTDFMYQLQVGLNADLYSGFFATANGGFGQNNSNYFMRDWNDWIMKNQLEEAMQRAVDFHNIKLKLYPNIDFSGSESVLSILKVMSSARVSDAHGPVIYSHFGKPNPDFSIDYDSQQDAYKFFIKDLSDAIQNLQKNLGVEDKTVLTKSDITFGGNPLKWAKLANSIKLRLAMRMAYADPVSSKKYAEEALSSPVGLIEDNSDNALISYGNQSPVYVVCIAWGDANAGAPLTSFLNGYNDPRLKSYIVPATDQTINGQYIGVRQGIDLGSNKDKYGGFAHNTAEAATGNYLSNTDGKAKVFTAAETWFLRAEAALRGYSGAGDAKTNYEKGVQVSFIEWGKSAGYSAYIDDSSSLPKEYIDPKNSGNNILAGNPILSTATIKWDNTSSFEIKLERIITQKWLALYPDGVEAWAEQRRTGYPKLFPNVINNSGGTISTQDFIRRIPIPAKYRNNNAPGYDKAAATLGGPDTGGTKLWWDKKL</sequence>
<dbReference type="Proteomes" id="UP000279972">
    <property type="component" value="Chromosome"/>
</dbReference>
<name>A0A3G6RRX2_CHRLC</name>
<dbReference type="Gene3D" id="1.25.40.390">
    <property type="match status" value="1"/>
</dbReference>
<evidence type="ECO:0000313" key="2">
    <source>
        <dbReference type="EMBL" id="PNW15434.1"/>
    </source>
</evidence>
<dbReference type="EMBL" id="CP033924">
    <property type="protein sequence ID" value="AZA81585.1"/>
    <property type="molecule type" value="Genomic_DNA"/>
</dbReference>
<keyword evidence="4" id="KW-1185">Reference proteome</keyword>
<keyword evidence="2" id="KW-0449">Lipoprotein</keyword>
<dbReference type="PROSITE" id="PS51257">
    <property type="entry name" value="PROKAR_LIPOPROTEIN"/>
    <property type="match status" value="1"/>
</dbReference>
<dbReference type="EMBL" id="PPEH01000001">
    <property type="protein sequence ID" value="PNW15434.1"/>
    <property type="molecule type" value="Genomic_DNA"/>
</dbReference>
<protein>
    <submittedName>
        <fullName evidence="2">SusD/RagB family nutrient-binding outer membrane lipoprotein</fullName>
    </submittedName>
</protein>
<dbReference type="AlphaFoldDB" id="A0A3G6RRX2"/>
<evidence type="ECO:0000313" key="3">
    <source>
        <dbReference type="Proteomes" id="UP000236262"/>
    </source>
</evidence>